<name>A0ABQ6CU47_9HYPH</name>
<dbReference type="InterPro" id="IPR006089">
    <property type="entry name" value="Acyl-CoA_DH_CS"/>
</dbReference>
<dbReference type="Pfam" id="PF00441">
    <property type="entry name" value="Acyl-CoA_dh_1"/>
    <property type="match status" value="1"/>
</dbReference>
<dbReference type="PANTHER" id="PTHR42707:SF3">
    <property type="entry name" value="ACYL-COA DEHYDROGENASE AIDB-RELATED"/>
    <property type="match status" value="1"/>
</dbReference>
<dbReference type="InterPro" id="IPR041504">
    <property type="entry name" value="AidB_N"/>
</dbReference>
<evidence type="ECO:0000256" key="2">
    <source>
        <dbReference type="ARBA" id="ARBA00009347"/>
    </source>
</evidence>
<dbReference type="InterPro" id="IPR009100">
    <property type="entry name" value="AcylCoA_DH/oxidase_NM_dom_sf"/>
</dbReference>
<dbReference type="RefSeq" id="WP_284315464.1">
    <property type="nucleotide sequence ID" value="NZ_BSPC01000063.1"/>
</dbReference>
<dbReference type="PROSITE" id="PS00072">
    <property type="entry name" value="ACYL_COA_DH_1"/>
    <property type="match status" value="1"/>
</dbReference>
<dbReference type="Gene3D" id="6.10.250.600">
    <property type="match status" value="1"/>
</dbReference>
<comment type="similarity">
    <text evidence="2 5">Belongs to the acyl-CoA dehydrogenase family.</text>
</comment>
<keyword evidence="10" id="KW-1185">Reference proteome</keyword>
<keyword evidence="5" id="KW-0560">Oxidoreductase</keyword>
<feature type="domain" description="Acyl-CoA oxidase/dehydrogenase middle" evidence="7">
    <location>
        <begin position="185"/>
        <end position="275"/>
    </location>
</feature>
<sequence>MIAQDPISDLPTHQVTNQVPPLIDYNLFTEDPGLQEALRREGAGWAEEAVHAFGAAIGTADSIALGEAANRHPPQLHSFDRFGQRIDFVEYHPAYHALMAHGLEAGIHSLPASGRPGAFVAHAALEYMLTQIEPGVCCPITMTGASLAVLRQNESLHREWAPLILANAYDPAAKPAPAKRGATIGMAMTEKQGGSDVRANTTQARPLGGDHYELTGHKWFCSAPMSDGFLTLAQAPGGLTCFFTARWRPDGKRNPILIQRLKDKLGNRSNASAEIDYAGALAWRIGEEGRGVATIMAMVNQTRLDAALVCAGMMRHCAVEAVHHAAHRKAFGKRLIEQPLMQAVLADLVIEAEAATALVMRVARAFDGGSPEETAFARIGAAIAKFWVTKRLPNHSYEALECLGGNGFVEEGPLARFYREAPVNAIWEGSGNVNALDVLRALARECATLDALRAELEASRGLDRDYDRFLASIEAGLQDLAAAEATARRLVEDLALGLQASLLLRHAPAEVAEAFVAGRLNGGMRGCYGALPAGLKLGSILARAGSADVLSAS</sequence>
<dbReference type="Gene3D" id="2.40.110.20">
    <property type="match status" value="1"/>
</dbReference>
<dbReference type="SUPFAM" id="SSF56645">
    <property type="entry name" value="Acyl-CoA dehydrogenase NM domain-like"/>
    <property type="match status" value="1"/>
</dbReference>
<dbReference type="SUPFAM" id="SSF47203">
    <property type="entry name" value="Acyl-CoA dehydrogenase C-terminal domain-like"/>
    <property type="match status" value="1"/>
</dbReference>
<dbReference type="Gene3D" id="1.20.140.10">
    <property type="entry name" value="Butyryl-CoA Dehydrogenase, subunit A, domain 3"/>
    <property type="match status" value="1"/>
</dbReference>
<dbReference type="Proteomes" id="UP001156882">
    <property type="component" value="Unassembled WGS sequence"/>
</dbReference>
<dbReference type="PROSITE" id="PS00073">
    <property type="entry name" value="ACYL_COA_DH_2"/>
    <property type="match status" value="1"/>
</dbReference>
<evidence type="ECO:0000259" key="8">
    <source>
        <dbReference type="Pfam" id="PF18158"/>
    </source>
</evidence>
<organism evidence="9 10">
    <name type="scientific">Labrys miyagiensis</name>
    <dbReference type="NCBI Taxonomy" id="346912"/>
    <lineage>
        <taxon>Bacteria</taxon>
        <taxon>Pseudomonadati</taxon>
        <taxon>Pseudomonadota</taxon>
        <taxon>Alphaproteobacteria</taxon>
        <taxon>Hyphomicrobiales</taxon>
        <taxon>Xanthobacteraceae</taxon>
        <taxon>Labrys</taxon>
    </lineage>
</organism>
<dbReference type="InterPro" id="IPR006091">
    <property type="entry name" value="Acyl-CoA_Oxase/DH_mid-dom"/>
</dbReference>
<proteinExistence type="inferred from homology"/>
<dbReference type="InterPro" id="IPR036250">
    <property type="entry name" value="AcylCo_DH-like_C"/>
</dbReference>
<evidence type="ECO:0000259" key="7">
    <source>
        <dbReference type="Pfam" id="PF02770"/>
    </source>
</evidence>
<accession>A0ABQ6CU47</accession>
<evidence type="ECO:0000256" key="1">
    <source>
        <dbReference type="ARBA" id="ARBA00001974"/>
    </source>
</evidence>
<dbReference type="EMBL" id="BSPC01000063">
    <property type="protein sequence ID" value="GLS22510.1"/>
    <property type="molecule type" value="Genomic_DNA"/>
</dbReference>
<comment type="cofactor">
    <cofactor evidence="1 5">
        <name>FAD</name>
        <dbReference type="ChEBI" id="CHEBI:57692"/>
    </cofactor>
</comment>
<evidence type="ECO:0000256" key="4">
    <source>
        <dbReference type="ARBA" id="ARBA00022827"/>
    </source>
</evidence>
<dbReference type="PANTHER" id="PTHR42707">
    <property type="entry name" value="ACYL-COA DEHYDROGENASE"/>
    <property type="match status" value="1"/>
</dbReference>
<feature type="domain" description="Adaptive response protein AidB N-terminal" evidence="8">
    <location>
        <begin position="17"/>
        <end position="171"/>
    </location>
</feature>
<evidence type="ECO:0000259" key="6">
    <source>
        <dbReference type="Pfam" id="PF00441"/>
    </source>
</evidence>
<dbReference type="InterPro" id="IPR052904">
    <property type="entry name" value="Acyl-CoA_dehydrogenase-like"/>
</dbReference>
<gene>
    <name evidence="9" type="ORF">GCM10007874_55280</name>
</gene>
<evidence type="ECO:0000256" key="5">
    <source>
        <dbReference type="RuleBase" id="RU362125"/>
    </source>
</evidence>
<evidence type="ECO:0000313" key="10">
    <source>
        <dbReference type="Proteomes" id="UP001156882"/>
    </source>
</evidence>
<feature type="domain" description="Acyl-CoA dehydrogenase/oxidase C-terminal" evidence="6">
    <location>
        <begin position="289"/>
        <end position="442"/>
    </location>
</feature>
<dbReference type="InterPro" id="IPR009075">
    <property type="entry name" value="AcylCo_DH/oxidase_C"/>
</dbReference>
<protein>
    <submittedName>
        <fullName evidence="9">Acyl-CoA dehydrogenase</fullName>
    </submittedName>
</protein>
<dbReference type="Pfam" id="PF18158">
    <property type="entry name" value="AidB_N"/>
    <property type="match status" value="1"/>
</dbReference>
<keyword evidence="3 5" id="KW-0285">Flavoprotein</keyword>
<dbReference type="Pfam" id="PF02770">
    <property type="entry name" value="Acyl-CoA_dh_M"/>
    <property type="match status" value="1"/>
</dbReference>
<evidence type="ECO:0000256" key="3">
    <source>
        <dbReference type="ARBA" id="ARBA00022630"/>
    </source>
</evidence>
<comment type="caution">
    <text evidence="9">The sequence shown here is derived from an EMBL/GenBank/DDBJ whole genome shotgun (WGS) entry which is preliminary data.</text>
</comment>
<keyword evidence="4 5" id="KW-0274">FAD</keyword>
<evidence type="ECO:0000313" key="9">
    <source>
        <dbReference type="EMBL" id="GLS22510.1"/>
    </source>
</evidence>
<reference evidence="10" key="1">
    <citation type="journal article" date="2019" name="Int. J. Syst. Evol. Microbiol.">
        <title>The Global Catalogue of Microorganisms (GCM) 10K type strain sequencing project: providing services to taxonomists for standard genome sequencing and annotation.</title>
        <authorList>
            <consortium name="The Broad Institute Genomics Platform"/>
            <consortium name="The Broad Institute Genome Sequencing Center for Infectious Disease"/>
            <person name="Wu L."/>
            <person name="Ma J."/>
        </authorList>
    </citation>
    <scope>NUCLEOTIDE SEQUENCE [LARGE SCALE GENOMIC DNA]</scope>
    <source>
        <strain evidence="10">NBRC 101365</strain>
    </source>
</reference>